<dbReference type="AlphaFoldDB" id="D9SEH2"/>
<keyword evidence="3" id="KW-1003">Cell membrane</keyword>
<feature type="domain" description="ABC transporter" evidence="6">
    <location>
        <begin position="3"/>
        <end position="232"/>
    </location>
</feature>
<dbReference type="InterPro" id="IPR003439">
    <property type="entry name" value="ABC_transporter-like_ATP-bd"/>
</dbReference>
<dbReference type="SMART" id="SM00382">
    <property type="entry name" value="AAA"/>
    <property type="match status" value="1"/>
</dbReference>
<organism evidence="7 8">
    <name type="scientific">Gallionella capsiferriformans (strain ES-2)</name>
    <name type="common">Gallionella ferruginea capsiferriformans (strain ES-2)</name>
    <dbReference type="NCBI Taxonomy" id="395494"/>
    <lineage>
        <taxon>Bacteria</taxon>
        <taxon>Pseudomonadati</taxon>
        <taxon>Pseudomonadota</taxon>
        <taxon>Betaproteobacteria</taxon>
        <taxon>Nitrosomonadales</taxon>
        <taxon>Gallionellaceae</taxon>
        <taxon>Gallionella</taxon>
    </lineage>
</organism>
<dbReference type="PROSITE" id="PS50893">
    <property type="entry name" value="ABC_TRANSPORTER_2"/>
    <property type="match status" value="1"/>
</dbReference>
<accession>D9SEH2</accession>
<dbReference type="PANTHER" id="PTHR43335:SF4">
    <property type="entry name" value="ABC TRANSPORTER, ATP-BINDING PROTEIN"/>
    <property type="match status" value="1"/>
</dbReference>
<dbReference type="InterPro" id="IPR003593">
    <property type="entry name" value="AAA+_ATPase"/>
</dbReference>
<dbReference type="STRING" id="395494.Galf_0916"/>
<dbReference type="Gene3D" id="3.40.50.300">
    <property type="entry name" value="P-loop containing nucleotide triphosphate hydrolases"/>
    <property type="match status" value="1"/>
</dbReference>
<reference evidence="7 8" key="1">
    <citation type="submission" date="2010-08" db="EMBL/GenBank/DDBJ databases">
        <title>Complete sequence of Gallionella capsiferriformans ES-2.</title>
        <authorList>
            <consortium name="US DOE Joint Genome Institute"/>
            <person name="Lucas S."/>
            <person name="Copeland A."/>
            <person name="Lapidus A."/>
            <person name="Cheng J.-F."/>
            <person name="Bruce D."/>
            <person name="Goodwin L."/>
            <person name="Pitluck S."/>
            <person name="Chertkov O."/>
            <person name="Davenport K.W."/>
            <person name="Detter J.C."/>
            <person name="Han C."/>
            <person name="Tapia R."/>
            <person name="Land M."/>
            <person name="Hauser L."/>
            <person name="Chang Y.-J."/>
            <person name="Jeffries C."/>
            <person name="Kyrpides N."/>
            <person name="Ivanova N."/>
            <person name="Mikhailova N."/>
            <person name="Shelobolina E.S."/>
            <person name="Picardal F."/>
            <person name="Roden E."/>
            <person name="Emerson D."/>
            <person name="Woyke T."/>
        </authorList>
    </citation>
    <scope>NUCLEOTIDE SEQUENCE [LARGE SCALE GENOMIC DNA]</scope>
    <source>
        <strain evidence="7 8">ES-2</strain>
    </source>
</reference>
<name>D9SEH2_GALCS</name>
<dbReference type="InterPro" id="IPR027417">
    <property type="entry name" value="P-loop_NTPase"/>
</dbReference>
<sequence length="305" mass="33524">MLIEIRKLKLNLGTHAVLRDINLTLEKGHIYGLLGPNGAGKSTTISVITGLRSPTDGSVRVLGLDPVADSLQLHSRIGVLAEQAGFYEWMSAGDYLRWVASLYKIQPDQAEIAQLLSRVGLEGQSPAPIATYSRGMRQRLGLARALINQPELLILDEPTNGLDPRGRREIHDVLLDLSVNHGVGILLCTHLLDDVERLCTRIGIIAEGRTLLEGSIADLLSAQRAAVRYRLRVESGDITQRIPDDITLLARAGDWWHVEIASHVEPASAWRKLLDAGIQIDEIHREGGGLEELYLSVTEAKEVSR</sequence>
<comment type="similarity">
    <text evidence="1">Belongs to the ABC transporter superfamily.</text>
</comment>
<keyword evidence="4" id="KW-0547">Nucleotide-binding</keyword>
<dbReference type="Pfam" id="PF00005">
    <property type="entry name" value="ABC_tran"/>
    <property type="match status" value="1"/>
</dbReference>
<keyword evidence="2" id="KW-0813">Transport</keyword>
<dbReference type="EMBL" id="CP002159">
    <property type="protein sequence ID" value="ADL54948.1"/>
    <property type="molecule type" value="Genomic_DNA"/>
</dbReference>
<proteinExistence type="inferred from homology"/>
<keyword evidence="5" id="KW-0067">ATP-binding</keyword>
<evidence type="ECO:0000256" key="5">
    <source>
        <dbReference type="ARBA" id="ARBA00022840"/>
    </source>
</evidence>
<dbReference type="OrthoDB" id="9804819at2"/>
<gene>
    <name evidence="7" type="ordered locus">Galf_0916</name>
</gene>
<dbReference type="KEGG" id="gca:Galf_0916"/>
<evidence type="ECO:0000256" key="4">
    <source>
        <dbReference type="ARBA" id="ARBA00022741"/>
    </source>
</evidence>
<dbReference type="Proteomes" id="UP000001235">
    <property type="component" value="Chromosome"/>
</dbReference>
<dbReference type="GO" id="GO:0016887">
    <property type="term" value="F:ATP hydrolysis activity"/>
    <property type="evidence" value="ECO:0007669"/>
    <property type="project" value="InterPro"/>
</dbReference>
<keyword evidence="3" id="KW-0472">Membrane</keyword>
<dbReference type="CDD" id="cd03230">
    <property type="entry name" value="ABC_DR_subfamily_A"/>
    <property type="match status" value="1"/>
</dbReference>
<dbReference type="RefSeq" id="WP_013292889.1">
    <property type="nucleotide sequence ID" value="NC_014394.1"/>
</dbReference>
<dbReference type="GO" id="GO:0005524">
    <property type="term" value="F:ATP binding"/>
    <property type="evidence" value="ECO:0007669"/>
    <property type="project" value="UniProtKB-KW"/>
</dbReference>
<evidence type="ECO:0000256" key="2">
    <source>
        <dbReference type="ARBA" id="ARBA00022448"/>
    </source>
</evidence>
<evidence type="ECO:0000259" key="6">
    <source>
        <dbReference type="PROSITE" id="PS50893"/>
    </source>
</evidence>
<dbReference type="HOGENOM" id="CLU_000604_1_2_4"/>
<evidence type="ECO:0000313" key="8">
    <source>
        <dbReference type="Proteomes" id="UP000001235"/>
    </source>
</evidence>
<evidence type="ECO:0000256" key="1">
    <source>
        <dbReference type="ARBA" id="ARBA00005417"/>
    </source>
</evidence>
<evidence type="ECO:0000256" key="3">
    <source>
        <dbReference type="ARBA" id="ARBA00022475"/>
    </source>
</evidence>
<protein>
    <submittedName>
        <fullName evidence="7">ABC transporter related</fullName>
    </submittedName>
</protein>
<dbReference type="PANTHER" id="PTHR43335">
    <property type="entry name" value="ABC TRANSPORTER, ATP-BINDING PROTEIN"/>
    <property type="match status" value="1"/>
</dbReference>
<dbReference type="eggNOG" id="COG1131">
    <property type="taxonomic scope" value="Bacteria"/>
</dbReference>
<keyword evidence="8" id="KW-1185">Reference proteome</keyword>
<dbReference type="SUPFAM" id="SSF52540">
    <property type="entry name" value="P-loop containing nucleoside triphosphate hydrolases"/>
    <property type="match status" value="1"/>
</dbReference>
<evidence type="ECO:0000313" key="7">
    <source>
        <dbReference type="EMBL" id="ADL54948.1"/>
    </source>
</evidence>